<proteinExistence type="predicted"/>
<dbReference type="EMBL" id="JADGKB010000208">
    <property type="protein sequence ID" value="KAJ3251012.1"/>
    <property type="molecule type" value="Genomic_DNA"/>
</dbReference>
<evidence type="ECO:0000313" key="3">
    <source>
        <dbReference type="Proteomes" id="UP001210925"/>
    </source>
</evidence>
<dbReference type="AlphaFoldDB" id="A0AAD5Y0K9"/>
<evidence type="ECO:0000313" key="1">
    <source>
        <dbReference type="EMBL" id="KAJ3251012.1"/>
    </source>
</evidence>
<gene>
    <name evidence="2" type="ORF">HK103_001991</name>
    <name evidence="1" type="ORF">HK103_002931</name>
</gene>
<comment type="caution">
    <text evidence="2">The sequence shown here is derived from an EMBL/GenBank/DDBJ whole genome shotgun (WGS) entry which is preliminary data.</text>
</comment>
<sequence length="221" mass="22565">MLLSLVVSSVLADSLTVPCQSVLSSQKANIVTNCGQYLDLNSLSENTIGTIASQTAPQLTSICTPQCLQAVKDLSTNFGNCTSQVADVSTGLTISQLVGIANIAQAGLCAKDPNTNNYCIQSQVSTLAPIIAGKNASDALAAVLGNKQALCNNCTSAEISAVIAIPLSSLDTSLVTPIRNGFDQISSLCQFTIGAAQATAKSGAAAYEIASGLALSFFLLI</sequence>
<accession>A0AAD5Y0K9</accession>
<dbReference type="Proteomes" id="UP001210925">
    <property type="component" value="Unassembled WGS sequence"/>
</dbReference>
<protein>
    <submittedName>
        <fullName evidence="2">Uncharacterized protein</fullName>
    </submittedName>
</protein>
<organism evidence="2 3">
    <name type="scientific">Boothiomyces macroporosus</name>
    <dbReference type="NCBI Taxonomy" id="261099"/>
    <lineage>
        <taxon>Eukaryota</taxon>
        <taxon>Fungi</taxon>
        <taxon>Fungi incertae sedis</taxon>
        <taxon>Chytridiomycota</taxon>
        <taxon>Chytridiomycota incertae sedis</taxon>
        <taxon>Chytridiomycetes</taxon>
        <taxon>Rhizophydiales</taxon>
        <taxon>Terramycetaceae</taxon>
        <taxon>Boothiomyces</taxon>
    </lineage>
</organism>
<evidence type="ECO:0000313" key="2">
    <source>
        <dbReference type="EMBL" id="KAJ3251926.1"/>
    </source>
</evidence>
<keyword evidence="3" id="KW-1185">Reference proteome</keyword>
<dbReference type="EMBL" id="JADGKB010000161">
    <property type="protein sequence ID" value="KAJ3251926.1"/>
    <property type="molecule type" value="Genomic_DNA"/>
</dbReference>
<name>A0AAD5Y0K9_9FUNG</name>
<reference evidence="2" key="1">
    <citation type="submission" date="2020-05" db="EMBL/GenBank/DDBJ databases">
        <title>Phylogenomic resolution of chytrid fungi.</title>
        <authorList>
            <person name="Stajich J.E."/>
            <person name="Amses K."/>
            <person name="Simmons R."/>
            <person name="Seto K."/>
            <person name="Myers J."/>
            <person name="Bonds A."/>
            <person name="Quandt C.A."/>
            <person name="Barry K."/>
            <person name="Liu P."/>
            <person name="Grigoriev I."/>
            <person name="Longcore J.E."/>
            <person name="James T.Y."/>
        </authorList>
    </citation>
    <scope>NUCLEOTIDE SEQUENCE</scope>
    <source>
        <strain evidence="2">PLAUS21</strain>
    </source>
</reference>